<reference evidence="2 3" key="1">
    <citation type="submission" date="2023-06" db="EMBL/GenBank/DDBJ databases">
        <title>Identification and characterization of antibiotic-resistant Gram-negative bacteria.</title>
        <authorList>
            <person name="Cho G.-S."/>
            <person name="Lee J."/>
            <person name="Tai E."/>
            <person name="Jeong S."/>
            <person name="Kim I."/>
            <person name="Kim B.-E."/>
            <person name="Jeong M.-I."/>
            <person name="Oh K.-K."/>
            <person name="Franz C.M.A.P."/>
        </authorList>
    </citation>
    <scope>NUCLEOTIDE SEQUENCE [LARGE SCALE GENOMIC DNA]</scope>
    <source>
        <strain evidence="2 3">V106_12</strain>
    </source>
</reference>
<dbReference type="EMBL" id="JASSOM010000053">
    <property type="protein sequence ID" value="MDK9363872.1"/>
    <property type="molecule type" value="Genomic_DNA"/>
</dbReference>
<dbReference type="RefSeq" id="WP_285148683.1">
    <property type="nucleotide sequence ID" value="NZ_JASSOM010000053.1"/>
</dbReference>
<dbReference type="AlphaFoldDB" id="A0AAP4D5R1"/>
<protein>
    <submittedName>
        <fullName evidence="2">HofO</fullName>
    </submittedName>
</protein>
<feature type="domain" description="DNA utilization protein HofO C-terminal" evidence="1">
    <location>
        <begin position="82"/>
        <end position="150"/>
    </location>
</feature>
<comment type="caution">
    <text evidence="2">The sequence shown here is derived from an EMBL/GenBank/DDBJ whole genome shotgun (WGS) entry which is preliminary data.</text>
</comment>
<evidence type="ECO:0000259" key="1">
    <source>
        <dbReference type="Pfam" id="PF25319"/>
    </source>
</evidence>
<dbReference type="InterPro" id="IPR057522">
    <property type="entry name" value="HofO_C"/>
</dbReference>
<dbReference type="Pfam" id="PF25319">
    <property type="entry name" value="HofO"/>
    <property type="match status" value="1"/>
</dbReference>
<evidence type="ECO:0000313" key="3">
    <source>
        <dbReference type="Proteomes" id="UP001223214"/>
    </source>
</evidence>
<accession>A0AAP4D5R1</accession>
<proteinExistence type="predicted"/>
<sequence length="153" mass="16954">MRIYSERWHAFRLRTRVLCWGLGSCVVLLGAYLTLARPVIQQRLLLESTRSQSASARAALWASEAHPHPVPAESVLPVMLPFSPLDFQTGGVRLVHWLPGEKGGELTLNADWAQIPPLFERLTHCGMGVSSFSVMPEGARLQLIVQVESQNAN</sequence>
<evidence type="ECO:0000313" key="2">
    <source>
        <dbReference type="EMBL" id="MDK9363872.1"/>
    </source>
</evidence>
<dbReference type="Proteomes" id="UP001223214">
    <property type="component" value="Unassembled WGS sequence"/>
</dbReference>
<name>A0AAP4D5R1_9ENTR</name>
<organism evidence="2 3">
    <name type="scientific">Lelliottia wanjuensis</name>
    <dbReference type="NCBI Taxonomy" id="3050585"/>
    <lineage>
        <taxon>Bacteria</taxon>
        <taxon>Pseudomonadati</taxon>
        <taxon>Pseudomonadota</taxon>
        <taxon>Gammaproteobacteria</taxon>
        <taxon>Enterobacterales</taxon>
        <taxon>Enterobacteriaceae</taxon>
        <taxon>Lelliottia</taxon>
    </lineage>
</organism>
<gene>
    <name evidence="2" type="ORF">QQF32_11750</name>
</gene>
<keyword evidence="3" id="KW-1185">Reference proteome</keyword>